<dbReference type="InterPro" id="IPR019424">
    <property type="entry name" value="7TM_GPCR_Srsx"/>
</dbReference>
<reference evidence="8" key="1">
    <citation type="submission" date="2023-10" db="EMBL/GenBank/DDBJ databases">
        <title>Genome assembly of Pristionchus species.</title>
        <authorList>
            <person name="Yoshida K."/>
            <person name="Sommer R.J."/>
        </authorList>
    </citation>
    <scope>NUCLEOTIDE SEQUENCE</scope>
    <source>
        <strain evidence="8">RS5133</strain>
    </source>
</reference>
<dbReference type="InterPro" id="IPR000276">
    <property type="entry name" value="GPCR_Rhodpsn"/>
</dbReference>
<dbReference type="PROSITE" id="PS00237">
    <property type="entry name" value="G_PROTEIN_RECEP_F1_1"/>
    <property type="match status" value="1"/>
</dbReference>
<evidence type="ECO:0000256" key="1">
    <source>
        <dbReference type="ARBA" id="ARBA00004370"/>
    </source>
</evidence>
<dbReference type="PROSITE" id="PS50262">
    <property type="entry name" value="G_PROTEIN_RECEP_F1_2"/>
    <property type="match status" value="1"/>
</dbReference>
<keyword evidence="2 5" id="KW-0812">Transmembrane</keyword>
<feature type="transmembrane region" description="Helical" evidence="6">
    <location>
        <begin position="80"/>
        <end position="105"/>
    </location>
</feature>
<dbReference type="InterPro" id="IPR047130">
    <property type="entry name" value="7TM_GPCR_Srsx_nematod"/>
</dbReference>
<dbReference type="InterPro" id="IPR017452">
    <property type="entry name" value="GPCR_Rhodpsn_7TM"/>
</dbReference>
<sequence length="129" mass="14002">SHIILSPQFVFTLLAIISAIGIINNSLLLLTTLRSKFLRAPCNKLIAIGAVFDILHQIGLTPHGFVVYGGQMIKSSTCNMIMFIPELGCSAGSFAVLSIGIDRFISISASGNYRKLNTFQYLSVSFFAI</sequence>
<name>A0AAV5VX69_9BILA</name>
<feature type="non-terminal residue" evidence="8">
    <location>
        <position position="1"/>
    </location>
</feature>
<comment type="subcellular location">
    <subcellularLocation>
        <location evidence="1">Membrane</location>
    </subcellularLocation>
</comment>
<evidence type="ECO:0000256" key="2">
    <source>
        <dbReference type="ARBA" id="ARBA00022692"/>
    </source>
</evidence>
<feature type="transmembrane region" description="Helical" evidence="6">
    <location>
        <begin position="12"/>
        <end position="33"/>
    </location>
</feature>
<keyword evidence="3 6" id="KW-1133">Transmembrane helix</keyword>
<organism evidence="8 9">
    <name type="scientific">Pristionchus fissidentatus</name>
    <dbReference type="NCBI Taxonomy" id="1538716"/>
    <lineage>
        <taxon>Eukaryota</taxon>
        <taxon>Metazoa</taxon>
        <taxon>Ecdysozoa</taxon>
        <taxon>Nematoda</taxon>
        <taxon>Chromadorea</taxon>
        <taxon>Rhabditida</taxon>
        <taxon>Rhabditina</taxon>
        <taxon>Diplogasteromorpha</taxon>
        <taxon>Diplogasteroidea</taxon>
        <taxon>Neodiplogasteridae</taxon>
        <taxon>Pristionchus</taxon>
    </lineage>
</organism>
<feature type="non-terminal residue" evidence="8">
    <location>
        <position position="129"/>
    </location>
</feature>
<dbReference type="SUPFAM" id="SSF81321">
    <property type="entry name" value="Family A G protein-coupled receptor-like"/>
    <property type="match status" value="1"/>
</dbReference>
<dbReference type="Pfam" id="PF10320">
    <property type="entry name" value="7TM_GPCR_Srsx"/>
    <property type="match status" value="1"/>
</dbReference>
<keyword evidence="4 6" id="KW-0472">Membrane</keyword>
<comment type="caution">
    <text evidence="8">The sequence shown here is derived from an EMBL/GenBank/DDBJ whole genome shotgun (WGS) entry which is preliminary data.</text>
</comment>
<accession>A0AAV5VX69</accession>
<dbReference type="GO" id="GO:0004930">
    <property type="term" value="F:G protein-coupled receptor activity"/>
    <property type="evidence" value="ECO:0007669"/>
    <property type="project" value="UniProtKB-KW"/>
</dbReference>
<keyword evidence="9" id="KW-1185">Reference proteome</keyword>
<evidence type="ECO:0000313" key="8">
    <source>
        <dbReference type="EMBL" id="GMT22858.1"/>
    </source>
</evidence>
<dbReference type="AlphaFoldDB" id="A0AAV5VX69"/>
<dbReference type="GO" id="GO:0016020">
    <property type="term" value="C:membrane"/>
    <property type="evidence" value="ECO:0007669"/>
    <property type="project" value="UniProtKB-SubCell"/>
</dbReference>
<gene>
    <name evidence="8" type="ORF">PFISCL1PPCAC_14155</name>
</gene>
<evidence type="ECO:0000256" key="3">
    <source>
        <dbReference type="ARBA" id="ARBA00022989"/>
    </source>
</evidence>
<evidence type="ECO:0000256" key="6">
    <source>
        <dbReference type="SAM" id="Phobius"/>
    </source>
</evidence>
<evidence type="ECO:0000313" key="9">
    <source>
        <dbReference type="Proteomes" id="UP001432322"/>
    </source>
</evidence>
<evidence type="ECO:0000256" key="5">
    <source>
        <dbReference type="RuleBase" id="RU000688"/>
    </source>
</evidence>
<dbReference type="PRINTS" id="PR00237">
    <property type="entry name" value="GPCRRHODOPSN"/>
</dbReference>
<keyword evidence="5" id="KW-0807">Transducer</keyword>
<dbReference type="PANTHER" id="PTHR23360:SF5">
    <property type="entry name" value="G-PROTEIN COUPLED RECEPTORS FAMILY 1 PROFILE DOMAIN-CONTAINING PROTEIN"/>
    <property type="match status" value="1"/>
</dbReference>
<proteinExistence type="inferred from homology"/>
<feature type="domain" description="G-protein coupled receptors family 1 profile" evidence="7">
    <location>
        <begin position="24"/>
        <end position="129"/>
    </location>
</feature>
<keyword evidence="5" id="KW-0297">G-protein coupled receptor</keyword>
<dbReference type="Gene3D" id="1.20.1070.10">
    <property type="entry name" value="Rhodopsin 7-helix transmembrane proteins"/>
    <property type="match status" value="1"/>
</dbReference>
<protein>
    <recommendedName>
        <fullName evidence="7">G-protein coupled receptors family 1 profile domain-containing protein</fullName>
    </recommendedName>
</protein>
<evidence type="ECO:0000256" key="4">
    <source>
        <dbReference type="ARBA" id="ARBA00023136"/>
    </source>
</evidence>
<keyword evidence="5" id="KW-0675">Receptor</keyword>
<dbReference type="EMBL" id="BTSY01000004">
    <property type="protein sequence ID" value="GMT22858.1"/>
    <property type="molecule type" value="Genomic_DNA"/>
</dbReference>
<dbReference type="PANTHER" id="PTHR23360">
    <property type="entry name" value="G-PROTEIN COUPLED RECEPTORS FAMILY 1 PROFILE DOMAIN-CONTAINING PROTEIN-RELATED"/>
    <property type="match status" value="1"/>
</dbReference>
<comment type="similarity">
    <text evidence="5">Belongs to the G-protein coupled receptor 1 family.</text>
</comment>
<evidence type="ECO:0000259" key="7">
    <source>
        <dbReference type="PROSITE" id="PS50262"/>
    </source>
</evidence>
<feature type="transmembrane region" description="Helical" evidence="6">
    <location>
        <begin position="45"/>
        <end position="68"/>
    </location>
</feature>
<dbReference type="Proteomes" id="UP001432322">
    <property type="component" value="Unassembled WGS sequence"/>
</dbReference>